<evidence type="ECO:0000256" key="6">
    <source>
        <dbReference type="SAM" id="Phobius"/>
    </source>
</evidence>
<sequence length="187" mass="20597">MIKIVFNASKSSKVESTAASAPTPMAAPVYTNSTIQYPKLESTAVQTPMVAPMYVPSPYQYPGSQLTNAGTPAPMVAPVYMPSPYQHQPYQNPVTSNVQQDMSKIRDWLPWSIISLVLGGIIPGFIPLVFSLICRNKKKKNDAAGAKTMSTLALVFNIIMTIIGILSIIAIVGYLIYYRRMMENLEY</sequence>
<evidence type="ECO:0000256" key="2">
    <source>
        <dbReference type="ARBA" id="ARBA00006843"/>
    </source>
</evidence>
<comment type="similarity">
    <text evidence="2">Belongs to the CD225/Dispanin family.</text>
</comment>
<keyword evidence="3 6" id="KW-0812">Transmembrane</keyword>
<feature type="transmembrane region" description="Helical" evidence="6">
    <location>
        <begin position="154"/>
        <end position="177"/>
    </location>
</feature>
<dbReference type="InterPro" id="IPR007593">
    <property type="entry name" value="CD225/Dispanin_fam"/>
</dbReference>
<comment type="caution">
    <text evidence="7">The sequence shown here is derived from an EMBL/GenBank/DDBJ whole genome shotgun (WGS) entry which is preliminary data.</text>
</comment>
<keyword evidence="5 6" id="KW-0472">Membrane</keyword>
<dbReference type="AlphaFoldDB" id="A0A814M952"/>
<gene>
    <name evidence="7" type="ORF">VCS650_LOCUS18608</name>
</gene>
<comment type="subcellular location">
    <subcellularLocation>
        <location evidence="1">Membrane</location>
    </subcellularLocation>
</comment>
<dbReference type="Proteomes" id="UP000663891">
    <property type="component" value="Unassembled WGS sequence"/>
</dbReference>
<evidence type="ECO:0000256" key="5">
    <source>
        <dbReference type="ARBA" id="ARBA00023136"/>
    </source>
</evidence>
<evidence type="ECO:0000256" key="4">
    <source>
        <dbReference type="ARBA" id="ARBA00022989"/>
    </source>
</evidence>
<dbReference type="GO" id="GO:0005886">
    <property type="term" value="C:plasma membrane"/>
    <property type="evidence" value="ECO:0007669"/>
    <property type="project" value="TreeGrafter"/>
</dbReference>
<organism evidence="7 8">
    <name type="scientific">Adineta steineri</name>
    <dbReference type="NCBI Taxonomy" id="433720"/>
    <lineage>
        <taxon>Eukaryota</taxon>
        <taxon>Metazoa</taxon>
        <taxon>Spiralia</taxon>
        <taxon>Gnathifera</taxon>
        <taxon>Rotifera</taxon>
        <taxon>Eurotatoria</taxon>
        <taxon>Bdelloidea</taxon>
        <taxon>Adinetida</taxon>
        <taxon>Adinetidae</taxon>
        <taxon>Adineta</taxon>
    </lineage>
</organism>
<dbReference type="PANTHER" id="PTHR13999:SF10">
    <property type="entry name" value="INTERFERON-INDUCED TRANSMEMBRANE PROTEIN 5"/>
    <property type="match status" value="1"/>
</dbReference>
<evidence type="ECO:0000256" key="3">
    <source>
        <dbReference type="ARBA" id="ARBA00022692"/>
    </source>
</evidence>
<accession>A0A814M952</accession>
<evidence type="ECO:0000313" key="8">
    <source>
        <dbReference type="Proteomes" id="UP000663891"/>
    </source>
</evidence>
<dbReference type="EMBL" id="CAJNON010000179">
    <property type="protein sequence ID" value="CAF1073427.1"/>
    <property type="molecule type" value="Genomic_DNA"/>
</dbReference>
<dbReference type="OrthoDB" id="9906841at2759"/>
<dbReference type="InterPro" id="IPR051517">
    <property type="entry name" value="IFITM_antiviral_protein"/>
</dbReference>
<dbReference type="Pfam" id="PF04505">
    <property type="entry name" value="CD225"/>
    <property type="match status" value="1"/>
</dbReference>
<dbReference type="PANTHER" id="PTHR13999">
    <property type="entry name" value="INTERFERON INDUCIBLE TRANSMEMBRANE PROTEIN"/>
    <property type="match status" value="1"/>
</dbReference>
<evidence type="ECO:0000256" key="1">
    <source>
        <dbReference type="ARBA" id="ARBA00004370"/>
    </source>
</evidence>
<evidence type="ECO:0000313" key="7">
    <source>
        <dbReference type="EMBL" id="CAF1073427.1"/>
    </source>
</evidence>
<proteinExistence type="inferred from homology"/>
<keyword evidence="4 6" id="KW-1133">Transmembrane helix</keyword>
<reference evidence="7" key="1">
    <citation type="submission" date="2021-02" db="EMBL/GenBank/DDBJ databases">
        <authorList>
            <person name="Nowell W R."/>
        </authorList>
    </citation>
    <scope>NUCLEOTIDE SEQUENCE</scope>
</reference>
<name>A0A814M952_9BILA</name>
<feature type="transmembrane region" description="Helical" evidence="6">
    <location>
        <begin position="108"/>
        <end position="133"/>
    </location>
</feature>
<protein>
    <submittedName>
        <fullName evidence="7">Uncharacterized protein</fullName>
    </submittedName>
</protein>